<proteinExistence type="predicted"/>
<dbReference type="RefSeq" id="WP_130597287.1">
    <property type="nucleotide sequence ID" value="NZ_CP036200.1"/>
</dbReference>
<evidence type="ECO:0000313" key="2">
    <source>
        <dbReference type="EMBL" id="QBF81287.1"/>
    </source>
</evidence>
<name>A0A411PCM5_9GAMM</name>
<evidence type="ECO:0000313" key="1">
    <source>
        <dbReference type="EMBL" id="QBF81279.1"/>
    </source>
</evidence>
<dbReference type="KEGG" id="smai:EXU30_00185"/>
<dbReference type="KEGG" id="smai:EXU30_00230"/>
<evidence type="ECO:0000313" key="6">
    <source>
        <dbReference type="Proteomes" id="UP000291106"/>
    </source>
</evidence>
<dbReference type="EMBL" id="CP036200">
    <property type="protein sequence ID" value="QBF81287.1"/>
    <property type="molecule type" value="Genomic_DNA"/>
</dbReference>
<dbReference type="KEGG" id="smai:EXU30_00145"/>
<dbReference type="EMBL" id="CP036200">
    <property type="protein sequence ID" value="QBF81279.1"/>
    <property type="molecule type" value="Genomic_DNA"/>
</dbReference>
<dbReference type="EMBL" id="CP036200">
    <property type="protein sequence ID" value="QBF81315.1"/>
    <property type="molecule type" value="Genomic_DNA"/>
</dbReference>
<dbReference type="KEGG" id="smai:EXU30_00325"/>
<reference evidence="5 6" key="1">
    <citation type="submission" date="2019-02" db="EMBL/GenBank/DDBJ databases">
        <title>Shewanella sp. D4-2 isolated from Dokdo Island.</title>
        <authorList>
            <person name="Baek K."/>
        </authorList>
    </citation>
    <scope>NUCLEOTIDE SEQUENCE [LARGE SCALE GENOMIC DNA]</scope>
    <source>
        <strain evidence="5 6">D4-2</strain>
    </source>
</reference>
<dbReference type="KEGG" id="smai:EXU30_00280"/>
<dbReference type="EMBL" id="CP036200">
    <property type="protein sequence ID" value="QBF81306.1"/>
    <property type="molecule type" value="Genomic_DNA"/>
</dbReference>
<evidence type="ECO:0000313" key="3">
    <source>
        <dbReference type="EMBL" id="QBF81296.1"/>
    </source>
</evidence>
<dbReference type="EMBL" id="CP036200">
    <property type="protein sequence ID" value="QBF81296.1"/>
    <property type="molecule type" value="Genomic_DNA"/>
</dbReference>
<gene>
    <name evidence="1" type="ORF">EXU30_00145</name>
    <name evidence="2" type="ORF">EXU30_00185</name>
    <name evidence="3" type="ORF">EXU30_00230</name>
    <name evidence="4" type="ORF">EXU30_00280</name>
    <name evidence="5" type="ORF">EXU30_00325</name>
</gene>
<keyword evidence="6" id="KW-1185">Reference proteome</keyword>
<dbReference type="AlphaFoldDB" id="A0A411PCM5"/>
<organism evidence="5 6">
    <name type="scientific">Shewanella maritima</name>
    <dbReference type="NCBI Taxonomy" id="2520507"/>
    <lineage>
        <taxon>Bacteria</taxon>
        <taxon>Pseudomonadati</taxon>
        <taxon>Pseudomonadota</taxon>
        <taxon>Gammaproteobacteria</taxon>
        <taxon>Alteromonadales</taxon>
        <taxon>Shewanellaceae</taxon>
        <taxon>Shewanella</taxon>
    </lineage>
</organism>
<accession>A0A411PCM5</accession>
<protein>
    <submittedName>
        <fullName evidence="5">Uncharacterized protein</fullName>
    </submittedName>
</protein>
<evidence type="ECO:0000313" key="5">
    <source>
        <dbReference type="EMBL" id="QBF81315.1"/>
    </source>
</evidence>
<evidence type="ECO:0000313" key="4">
    <source>
        <dbReference type="EMBL" id="QBF81306.1"/>
    </source>
</evidence>
<dbReference type="Proteomes" id="UP000291106">
    <property type="component" value="Chromosome"/>
</dbReference>
<sequence length="116" mass="12975">MAKLFVQGVVEGFQTLTSKAGKVYGYNLGISSSFTNKYGQPEKRIVDVRYNDQTRAEVERMAAPLVGKEVYVEVWASGNEFNGRVNVEYNFQRDSKIIDANLADPYGEVRKSVKAA</sequence>